<name>A0A653BQA3_CALMS</name>
<keyword evidence="2" id="KW-1185">Reference proteome</keyword>
<dbReference type="OrthoDB" id="3561125at2759"/>
<sequence>MIVKKNPPCPTKTARTAENVERMRQALTRSPQRSARRHARELNLSRESVCIKMCIVEQLKPTDYEQREDFAIRIQMLLGDYGVQ</sequence>
<proteinExistence type="predicted"/>
<evidence type="ECO:0000313" key="1">
    <source>
        <dbReference type="EMBL" id="VEN37679.1"/>
    </source>
</evidence>
<gene>
    <name evidence="1" type="ORF">CALMAC_LOCUS2855</name>
</gene>
<dbReference type="AlphaFoldDB" id="A0A653BQA3"/>
<organism evidence="1 2">
    <name type="scientific">Callosobruchus maculatus</name>
    <name type="common">Southern cowpea weevil</name>
    <name type="synonym">Pulse bruchid</name>
    <dbReference type="NCBI Taxonomy" id="64391"/>
    <lineage>
        <taxon>Eukaryota</taxon>
        <taxon>Metazoa</taxon>
        <taxon>Ecdysozoa</taxon>
        <taxon>Arthropoda</taxon>
        <taxon>Hexapoda</taxon>
        <taxon>Insecta</taxon>
        <taxon>Pterygota</taxon>
        <taxon>Neoptera</taxon>
        <taxon>Endopterygota</taxon>
        <taxon>Coleoptera</taxon>
        <taxon>Polyphaga</taxon>
        <taxon>Cucujiformia</taxon>
        <taxon>Chrysomeloidea</taxon>
        <taxon>Chrysomelidae</taxon>
        <taxon>Bruchinae</taxon>
        <taxon>Bruchini</taxon>
        <taxon>Callosobruchus</taxon>
    </lineage>
</organism>
<dbReference type="Proteomes" id="UP000410492">
    <property type="component" value="Unassembled WGS sequence"/>
</dbReference>
<protein>
    <submittedName>
        <fullName evidence="1">Uncharacterized protein</fullName>
    </submittedName>
</protein>
<reference evidence="1 2" key="1">
    <citation type="submission" date="2019-01" db="EMBL/GenBank/DDBJ databases">
        <authorList>
            <person name="Sayadi A."/>
        </authorList>
    </citation>
    <scope>NUCLEOTIDE SEQUENCE [LARGE SCALE GENOMIC DNA]</scope>
</reference>
<dbReference type="EMBL" id="CAACVG010003655">
    <property type="protein sequence ID" value="VEN37679.1"/>
    <property type="molecule type" value="Genomic_DNA"/>
</dbReference>
<evidence type="ECO:0000313" key="2">
    <source>
        <dbReference type="Proteomes" id="UP000410492"/>
    </source>
</evidence>
<accession>A0A653BQA3</accession>